<dbReference type="EMBL" id="JAPEIS010000010">
    <property type="protein sequence ID" value="KAJ8062152.1"/>
    <property type="molecule type" value="Genomic_DNA"/>
</dbReference>
<comment type="caution">
    <text evidence="1">The sequence shown here is derived from an EMBL/GenBank/DDBJ whole genome shotgun (WGS) entry which is preliminary data.</text>
</comment>
<name>A0A9X0AG35_9HELO</name>
<dbReference type="AlphaFoldDB" id="A0A9X0AG35"/>
<gene>
    <name evidence="1" type="ORF">OCU04_008712</name>
</gene>
<protein>
    <submittedName>
        <fullName evidence="1">Uncharacterized protein</fullName>
    </submittedName>
</protein>
<keyword evidence="2" id="KW-1185">Reference proteome</keyword>
<organism evidence="1 2">
    <name type="scientific">Sclerotinia nivalis</name>
    <dbReference type="NCBI Taxonomy" id="352851"/>
    <lineage>
        <taxon>Eukaryota</taxon>
        <taxon>Fungi</taxon>
        <taxon>Dikarya</taxon>
        <taxon>Ascomycota</taxon>
        <taxon>Pezizomycotina</taxon>
        <taxon>Leotiomycetes</taxon>
        <taxon>Helotiales</taxon>
        <taxon>Sclerotiniaceae</taxon>
        <taxon>Sclerotinia</taxon>
    </lineage>
</organism>
<evidence type="ECO:0000313" key="2">
    <source>
        <dbReference type="Proteomes" id="UP001152300"/>
    </source>
</evidence>
<evidence type="ECO:0000313" key="1">
    <source>
        <dbReference type="EMBL" id="KAJ8062152.1"/>
    </source>
</evidence>
<accession>A0A9X0AG35</accession>
<sequence length="104" mass="12016">MKDEKIENMLESHCVKRCNFGLKFGPFHESMAGEKSKIPRQRSEILMKWDVIFPAVRLKNSSVHDSVNLKSGEIWGMLRQSRIVSILGILMPEWGIDLFVSINR</sequence>
<dbReference type="Proteomes" id="UP001152300">
    <property type="component" value="Unassembled WGS sequence"/>
</dbReference>
<reference evidence="1" key="1">
    <citation type="submission" date="2022-11" db="EMBL/GenBank/DDBJ databases">
        <title>Genome Resource of Sclerotinia nivalis Strain SnTB1, a Plant Pathogen Isolated from American Ginseng.</title>
        <authorList>
            <person name="Fan S."/>
        </authorList>
    </citation>
    <scope>NUCLEOTIDE SEQUENCE</scope>
    <source>
        <strain evidence="1">SnTB1</strain>
    </source>
</reference>
<proteinExistence type="predicted"/>